<evidence type="ECO:0000313" key="4">
    <source>
        <dbReference type="EMBL" id="PVV03405.1"/>
    </source>
</evidence>
<organism evidence="5 6">
    <name type="scientific">Smittium megazygosporum</name>
    <dbReference type="NCBI Taxonomy" id="133381"/>
    <lineage>
        <taxon>Eukaryota</taxon>
        <taxon>Fungi</taxon>
        <taxon>Fungi incertae sedis</taxon>
        <taxon>Zoopagomycota</taxon>
        <taxon>Kickxellomycotina</taxon>
        <taxon>Harpellomycetes</taxon>
        <taxon>Harpellales</taxon>
        <taxon>Legeriomycetaceae</taxon>
        <taxon>Smittium</taxon>
    </lineage>
</organism>
<dbReference type="GO" id="GO:0005782">
    <property type="term" value="C:peroxisomal matrix"/>
    <property type="evidence" value="ECO:0007669"/>
    <property type="project" value="TreeGrafter"/>
</dbReference>
<dbReference type="InterPro" id="IPR003703">
    <property type="entry name" value="Acyl_CoA_thio"/>
</dbReference>
<dbReference type="InterPro" id="IPR029069">
    <property type="entry name" value="HotDog_dom_sf"/>
</dbReference>
<dbReference type="STRING" id="133381.A0A2T9ZFP4"/>
<proteinExistence type="inferred from homology"/>
<reference evidence="5 6" key="1">
    <citation type="journal article" date="2018" name="MBio">
        <title>Comparative Genomics Reveals the Core Gene Toolbox for the Fungus-Insect Symbiosis.</title>
        <authorList>
            <person name="Wang Y."/>
            <person name="Stata M."/>
            <person name="Wang W."/>
            <person name="Stajich J.E."/>
            <person name="White M.M."/>
            <person name="Moncalvo J.M."/>
        </authorList>
    </citation>
    <scope>NUCLEOTIDE SEQUENCE [LARGE SCALE GENOMIC DNA]</scope>
    <source>
        <strain evidence="5 6">SC-DP-2</strain>
    </source>
</reference>
<dbReference type="GO" id="GO:0009062">
    <property type="term" value="P:fatty acid catabolic process"/>
    <property type="evidence" value="ECO:0007669"/>
    <property type="project" value="TreeGrafter"/>
</dbReference>
<dbReference type="EMBL" id="MBFS01000237">
    <property type="protein sequence ID" value="PVV03406.1"/>
    <property type="molecule type" value="Genomic_DNA"/>
</dbReference>
<evidence type="ECO:0000313" key="5">
    <source>
        <dbReference type="EMBL" id="PVV03406.1"/>
    </source>
</evidence>
<keyword evidence="6" id="KW-1185">Reference proteome</keyword>
<dbReference type="InterPro" id="IPR042171">
    <property type="entry name" value="Acyl-CoA_hotdog"/>
</dbReference>
<evidence type="ECO:0000256" key="2">
    <source>
        <dbReference type="SAM" id="MobiDB-lite"/>
    </source>
</evidence>
<evidence type="ECO:0000256" key="1">
    <source>
        <dbReference type="ARBA" id="ARBA00006538"/>
    </source>
</evidence>
<dbReference type="AlphaFoldDB" id="A0A2T9ZFP4"/>
<dbReference type="SUPFAM" id="SSF54637">
    <property type="entry name" value="Thioesterase/thiol ester dehydrase-isomerase"/>
    <property type="match status" value="1"/>
</dbReference>
<protein>
    <recommendedName>
        <fullName evidence="3">Acyl-CoA thioesterase 2 C-terminal domain-containing protein</fullName>
    </recommendedName>
</protein>
<dbReference type="CDD" id="cd03444">
    <property type="entry name" value="Thioesterase_II_repeat1"/>
    <property type="match status" value="1"/>
</dbReference>
<accession>A0A2T9ZFP4</accession>
<dbReference type="PANTHER" id="PTHR11066:SF34">
    <property type="entry name" value="ACYL-COENZYME A THIOESTERASE 8"/>
    <property type="match status" value="1"/>
</dbReference>
<dbReference type="InterPro" id="IPR025652">
    <property type="entry name" value="TesB_C"/>
</dbReference>
<feature type="region of interest" description="Disordered" evidence="2">
    <location>
        <begin position="245"/>
        <end position="285"/>
    </location>
</feature>
<dbReference type="Gene3D" id="2.40.160.210">
    <property type="entry name" value="Acyl-CoA thioesterase, double hotdog domain"/>
    <property type="match status" value="1"/>
</dbReference>
<dbReference type="EMBL" id="MBFS01000237">
    <property type="protein sequence ID" value="PVV03405.1"/>
    <property type="molecule type" value="Genomic_DNA"/>
</dbReference>
<comment type="caution">
    <text evidence="5">The sequence shown here is derived from an EMBL/GenBank/DDBJ whole genome shotgun (WGS) entry which is preliminary data.</text>
</comment>
<dbReference type="Proteomes" id="UP000245609">
    <property type="component" value="Unassembled WGS sequence"/>
</dbReference>
<evidence type="ECO:0000313" key="6">
    <source>
        <dbReference type="Proteomes" id="UP000245609"/>
    </source>
</evidence>
<dbReference type="GO" id="GO:0047617">
    <property type="term" value="F:fatty acyl-CoA hydrolase activity"/>
    <property type="evidence" value="ECO:0007669"/>
    <property type="project" value="InterPro"/>
</dbReference>
<comment type="similarity">
    <text evidence="1">Belongs to the C/M/P thioester hydrolase family.</text>
</comment>
<dbReference type="GO" id="GO:0006637">
    <property type="term" value="P:acyl-CoA metabolic process"/>
    <property type="evidence" value="ECO:0007669"/>
    <property type="project" value="InterPro"/>
</dbReference>
<feature type="compositionally biased region" description="Polar residues" evidence="2">
    <location>
        <begin position="260"/>
        <end position="275"/>
    </location>
</feature>
<sequence>MPDVYSPEHLTYPVYKHVDGNLPDIRNIGQNMDVRLFDIYPLKSRTATLKDPILQDQIDASIIFGRSQSYIEQHKAKKPPPYSLRWFNIDFSPENQFQNNSFALMDSSFLHKKSSTLHPLYLALLSDFWGPSLVSHPYFKGHNMFKYKNGMIVTIDHSVWFHSLDFDLSDWVLFDTLSPILKNDRLLIQGRIFSLSGVHLATISQENIFRIEHSSDAITNFVFSGGFVSNNRISNSSEAVEFINQKGEQSYESQPDHSESNVSVTPQDFSESHTPTVYEPVKSKI</sequence>
<gene>
    <name evidence="4" type="ORF">BB560_002109</name>
    <name evidence="5" type="ORF">BB560_002110</name>
</gene>
<dbReference type="OrthoDB" id="68328at2759"/>
<feature type="domain" description="Acyl-CoA thioesterase 2 C-terminal" evidence="3">
    <location>
        <begin position="116"/>
        <end position="206"/>
    </location>
</feature>
<evidence type="ECO:0000259" key="3">
    <source>
        <dbReference type="Pfam" id="PF02551"/>
    </source>
</evidence>
<dbReference type="Pfam" id="PF02551">
    <property type="entry name" value="Acyl_CoA_thio"/>
    <property type="match status" value="1"/>
</dbReference>
<dbReference type="PANTHER" id="PTHR11066">
    <property type="entry name" value="ACYL-COA THIOESTERASE"/>
    <property type="match status" value="1"/>
</dbReference>
<name>A0A2T9ZFP4_9FUNG</name>